<evidence type="ECO:0000313" key="2">
    <source>
        <dbReference type="EMBL" id="MCL7049320.1"/>
    </source>
</evidence>
<comment type="caution">
    <text evidence="2">The sequence shown here is derived from an EMBL/GenBank/DDBJ whole genome shotgun (WGS) entry which is preliminary data.</text>
</comment>
<protein>
    <recommendedName>
        <fullName evidence="1">Replication factor A C-terminal domain-containing protein</fullName>
    </recommendedName>
</protein>
<organism evidence="2 3">
    <name type="scientific">Papaver nudicaule</name>
    <name type="common">Iceland poppy</name>
    <dbReference type="NCBI Taxonomy" id="74823"/>
    <lineage>
        <taxon>Eukaryota</taxon>
        <taxon>Viridiplantae</taxon>
        <taxon>Streptophyta</taxon>
        <taxon>Embryophyta</taxon>
        <taxon>Tracheophyta</taxon>
        <taxon>Spermatophyta</taxon>
        <taxon>Magnoliopsida</taxon>
        <taxon>Ranunculales</taxon>
        <taxon>Papaveraceae</taxon>
        <taxon>Papaveroideae</taxon>
        <taxon>Papaver</taxon>
    </lineage>
</organism>
<evidence type="ECO:0000313" key="3">
    <source>
        <dbReference type="Proteomes" id="UP001177140"/>
    </source>
</evidence>
<dbReference type="SUPFAM" id="SSF50249">
    <property type="entry name" value="Nucleic acid-binding proteins"/>
    <property type="match status" value="1"/>
</dbReference>
<keyword evidence="3" id="KW-1185">Reference proteome</keyword>
<dbReference type="AlphaFoldDB" id="A0AA42B2T3"/>
<dbReference type="EMBL" id="JAJJMA010314564">
    <property type="protein sequence ID" value="MCL7049320.1"/>
    <property type="molecule type" value="Genomic_DNA"/>
</dbReference>
<gene>
    <name evidence="2" type="ORF">MKW94_001047</name>
</gene>
<evidence type="ECO:0000259" key="1">
    <source>
        <dbReference type="Pfam" id="PF08646"/>
    </source>
</evidence>
<name>A0AA42B2T3_PAPNU</name>
<accession>A0AA42B2T3</accession>
<proteinExistence type="predicted"/>
<sequence length="165" mass="18964">GTTFTFKATVVDIVRGSKWFYMACQRCSIKHAWRNGKPWCIHCRRRVRKAVPIYRIELIVADSMDTAIVIALGEKSEPLLNNVKISKLMQISNINIKENKAENILEIWNAIPVTFIFEVHLNTTSFNYDSFSIQHIYPLDYALEAKYTADTLTTVTILDTAKHII</sequence>
<dbReference type="Proteomes" id="UP001177140">
    <property type="component" value="Unassembled WGS sequence"/>
</dbReference>
<dbReference type="InterPro" id="IPR012340">
    <property type="entry name" value="NA-bd_OB-fold"/>
</dbReference>
<dbReference type="Pfam" id="PF08646">
    <property type="entry name" value="Rep_fac-A_C"/>
    <property type="match status" value="1"/>
</dbReference>
<reference evidence="2" key="1">
    <citation type="submission" date="2022-03" db="EMBL/GenBank/DDBJ databases">
        <title>A functionally conserved STORR gene fusion in Papaver species that diverged 16.8 million years ago.</title>
        <authorList>
            <person name="Catania T."/>
        </authorList>
    </citation>
    <scope>NUCLEOTIDE SEQUENCE</scope>
    <source>
        <strain evidence="2">S-191538</strain>
    </source>
</reference>
<feature type="non-terminal residue" evidence="2">
    <location>
        <position position="1"/>
    </location>
</feature>
<dbReference type="InterPro" id="IPR013955">
    <property type="entry name" value="Rep_factor-A_C"/>
</dbReference>
<feature type="domain" description="Replication factor A C-terminal" evidence="1">
    <location>
        <begin position="4"/>
        <end position="146"/>
    </location>
</feature>
<dbReference type="Gene3D" id="2.40.50.140">
    <property type="entry name" value="Nucleic acid-binding proteins"/>
    <property type="match status" value="1"/>
</dbReference>